<feature type="transmembrane region" description="Helical" evidence="6">
    <location>
        <begin position="172"/>
        <end position="195"/>
    </location>
</feature>
<dbReference type="Proteomes" id="UP000076881">
    <property type="component" value="Unassembled WGS sequence"/>
</dbReference>
<evidence type="ECO:0000313" key="7">
    <source>
        <dbReference type="EMBL" id="OAA74542.1"/>
    </source>
</evidence>
<dbReference type="STRING" id="1081108.A0A162JW62"/>
<feature type="transmembrane region" description="Helical" evidence="6">
    <location>
        <begin position="498"/>
        <end position="518"/>
    </location>
</feature>
<feature type="transmembrane region" description="Helical" evidence="6">
    <location>
        <begin position="202"/>
        <end position="223"/>
    </location>
</feature>
<keyword evidence="2" id="KW-0813">Transport</keyword>
<dbReference type="OrthoDB" id="3257095at2759"/>
<comment type="caution">
    <text evidence="7">The sequence shown here is derived from an EMBL/GenBank/DDBJ whole genome shotgun (WGS) entry which is preliminary data.</text>
</comment>
<keyword evidence="5 6" id="KW-0472">Membrane</keyword>
<evidence type="ECO:0000256" key="2">
    <source>
        <dbReference type="ARBA" id="ARBA00022448"/>
    </source>
</evidence>
<feature type="transmembrane region" description="Helical" evidence="6">
    <location>
        <begin position="84"/>
        <end position="108"/>
    </location>
</feature>
<evidence type="ECO:0000256" key="4">
    <source>
        <dbReference type="ARBA" id="ARBA00022989"/>
    </source>
</evidence>
<evidence type="ECO:0000313" key="8">
    <source>
        <dbReference type="Proteomes" id="UP000076881"/>
    </source>
</evidence>
<keyword evidence="3 6" id="KW-0812">Transmembrane</keyword>
<name>A0A162JW62_CORDF</name>
<feature type="transmembrane region" description="Helical" evidence="6">
    <location>
        <begin position="411"/>
        <end position="431"/>
    </location>
</feature>
<evidence type="ECO:0000256" key="5">
    <source>
        <dbReference type="ARBA" id="ARBA00023136"/>
    </source>
</evidence>
<comment type="subcellular location">
    <subcellularLocation>
        <location evidence="1">Membrane</location>
        <topology evidence="1">Multi-pass membrane protein</topology>
    </subcellularLocation>
</comment>
<feature type="transmembrane region" description="Helical" evidence="6">
    <location>
        <begin position="48"/>
        <end position="72"/>
    </location>
</feature>
<dbReference type="InterPro" id="IPR002293">
    <property type="entry name" value="AA/rel_permease1"/>
</dbReference>
<evidence type="ECO:0000256" key="6">
    <source>
        <dbReference type="SAM" id="Phobius"/>
    </source>
</evidence>
<evidence type="ECO:0000256" key="1">
    <source>
        <dbReference type="ARBA" id="ARBA00004141"/>
    </source>
</evidence>
<dbReference type="PANTHER" id="PTHR45649">
    <property type="entry name" value="AMINO-ACID PERMEASE BAT1"/>
    <property type="match status" value="1"/>
</dbReference>
<dbReference type="Gene3D" id="1.20.1740.10">
    <property type="entry name" value="Amino acid/polyamine transporter I"/>
    <property type="match status" value="1"/>
</dbReference>
<reference evidence="7 8" key="1">
    <citation type="journal article" date="2016" name="Genome Biol. Evol.">
        <title>Divergent and convergent evolution of fungal pathogenicity.</title>
        <authorList>
            <person name="Shang Y."/>
            <person name="Xiao G."/>
            <person name="Zheng P."/>
            <person name="Cen K."/>
            <person name="Zhan S."/>
            <person name="Wang C."/>
        </authorList>
    </citation>
    <scope>NUCLEOTIDE SEQUENCE [LARGE SCALE GENOMIC DNA]</scope>
    <source>
        <strain evidence="7 8">RCEF 1005</strain>
    </source>
</reference>
<feature type="transmembrane region" description="Helical" evidence="6">
    <location>
        <begin position="464"/>
        <end position="486"/>
    </location>
</feature>
<feature type="transmembrane region" description="Helical" evidence="6">
    <location>
        <begin position="382"/>
        <end position="405"/>
    </location>
</feature>
<accession>A0A162JW62</accession>
<dbReference type="AlphaFoldDB" id="A0A162JW62"/>
<protein>
    <submittedName>
        <fullName evidence="7">GABA permease</fullName>
    </submittedName>
</protein>
<dbReference type="PIRSF" id="PIRSF006060">
    <property type="entry name" value="AA_transporter"/>
    <property type="match status" value="1"/>
</dbReference>
<organism evidence="7 8">
    <name type="scientific">Akanthomyces lecanii RCEF 1005</name>
    <dbReference type="NCBI Taxonomy" id="1081108"/>
    <lineage>
        <taxon>Eukaryota</taxon>
        <taxon>Fungi</taxon>
        <taxon>Dikarya</taxon>
        <taxon>Ascomycota</taxon>
        <taxon>Pezizomycotina</taxon>
        <taxon>Sordariomycetes</taxon>
        <taxon>Hypocreomycetidae</taxon>
        <taxon>Hypocreales</taxon>
        <taxon>Cordycipitaceae</taxon>
        <taxon>Akanthomyces</taxon>
        <taxon>Cordyceps confragosa</taxon>
    </lineage>
</organism>
<sequence>MAGKPEIFYTDSNVETEPTKSEISNRGDVNDSDQLLKLGKKPVLKRNFSFWSILSLSVTVLITWEASLVLFSQGLENGGPGGLIYTYIVIWVGNLSTFSALCEVVSMAPTAAAQYHWVYMLAPKRSRNLLSFVTGWVTAAGWQGSVASAAYLSGSLLQALAVLTTPSWVPALWRETLLSIAIMAFCMIVAVFLNFLLPKIEICILVLHITAFVGILVVLARMGEHGDAASVFTTFTNGGMWPNQGISVMVGMIGNAFAFIGADAAFHLAEEIHNPSALIPKSMIIGILLNGTLGLAMLIGVCFSLVSLKGEPQSAFPMLDVFQAVTNSVAGAAAMGSIIFSMGTCALIGLFVSASRVLWSFARDHGVPFWRTVSKVNPKSQVPVWAVSITAVITCLLTLINIGSAVALNDVLSLSISCLYASYLVVLVLLLHRRMTGAIAEPNGDEYEIFSPDRLVWGPWRMNALLGTVNNMFACCYLVFVLFFSFWPPATPVKADTMNYSCLGTGAVVIFSVVYYFALAKRQYNGPVVEV</sequence>
<gene>
    <name evidence="7" type="ORF">LEL_08123</name>
</gene>
<feature type="transmembrane region" description="Helical" evidence="6">
    <location>
        <begin position="287"/>
        <end position="308"/>
    </location>
</feature>
<dbReference type="GO" id="GO:0016020">
    <property type="term" value="C:membrane"/>
    <property type="evidence" value="ECO:0007669"/>
    <property type="project" value="UniProtKB-SubCell"/>
</dbReference>
<feature type="transmembrane region" description="Helical" evidence="6">
    <location>
        <begin position="129"/>
        <end position="152"/>
    </location>
</feature>
<keyword evidence="8" id="KW-1185">Reference proteome</keyword>
<feature type="transmembrane region" description="Helical" evidence="6">
    <location>
        <begin position="243"/>
        <end position="266"/>
    </location>
</feature>
<dbReference type="EMBL" id="AZHF01000006">
    <property type="protein sequence ID" value="OAA74542.1"/>
    <property type="molecule type" value="Genomic_DNA"/>
</dbReference>
<feature type="transmembrane region" description="Helical" evidence="6">
    <location>
        <begin position="328"/>
        <end position="361"/>
    </location>
</feature>
<dbReference type="GO" id="GO:0022857">
    <property type="term" value="F:transmembrane transporter activity"/>
    <property type="evidence" value="ECO:0007669"/>
    <property type="project" value="InterPro"/>
</dbReference>
<dbReference type="PANTHER" id="PTHR45649:SF1">
    <property type="entry name" value="TRANSPORTER, PUTATIVE (EUROFUNG)-RELATED"/>
    <property type="match status" value="1"/>
</dbReference>
<keyword evidence="4 6" id="KW-1133">Transmembrane helix</keyword>
<proteinExistence type="predicted"/>
<dbReference type="Pfam" id="PF13520">
    <property type="entry name" value="AA_permease_2"/>
    <property type="match status" value="1"/>
</dbReference>
<evidence type="ECO:0000256" key="3">
    <source>
        <dbReference type="ARBA" id="ARBA00022692"/>
    </source>
</evidence>